<dbReference type="OrthoDB" id="202825at2759"/>
<feature type="region of interest" description="Disordered" evidence="6">
    <location>
        <begin position="794"/>
        <end position="853"/>
    </location>
</feature>
<organism evidence="8 9">
    <name type="scientific">Edaphochlamys debaryana</name>
    <dbReference type="NCBI Taxonomy" id="47281"/>
    <lineage>
        <taxon>Eukaryota</taxon>
        <taxon>Viridiplantae</taxon>
        <taxon>Chlorophyta</taxon>
        <taxon>core chlorophytes</taxon>
        <taxon>Chlorophyceae</taxon>
        <taxon>CS clade</taxon>
        <taxon>Chlamydomonadales</taxon>
        <taxon>Chlamydomonadales incertae sedis</taxon>
        <taxon>Edaphochlamys</taxon>
    </lineage>
</organism>
<evidence type="ECO:0000256" key="5">
    <source>
        <dbReference type="ARBA" id="ARBA00049274"/>
    </source>
</evidence>
<feature type="compositionally biased region" description="Basic residues" evidence="6">
    <location>
        <begin position="811"/>
        <end position="823"/>
    </location>
</feature>
<feature type="compositionally biased region" description="Low complexity" evidence="6">
    <location>
        <begin position="875"/>
        <end position="886"/>
    </location>
</feature>
<dbReference type="AlphaFoldDB" id="A0A836C3A7"/>
<feature type="compositionally biased region" description="Basic and acidic residues" evidence="6">
    <location>
        <begin position="336"/>
        <end position="347"/>
    </location>
</feature>
<dbReference type="EMBL" id="JAEHOE010000009">
    <property type="protein sequence ID" value="KAG2498580.1"/>
    <property type="molecule type" value="Genomic_DNA"/>
</dbReference>
<dbReference type="GO" id="GO:0015631">
    <property type="term" value="F:tubulin binding"/>
    <property type="evidence" value="ECO:0007669"/>
    <property type="project" value="TreeGrafter"/>
</dbReference>
<keyword evidence="3" id="KW-0067">ATP-binding</keyword>
<proteinExistence type="predicted"/>
<evidence type="ECO:0000256" key="7">
    <source>
        <dbReference type="SAM" id="SignalP"/>
    </source>
</evidence>
<evidence type="ECO:0000313" key="9">
    <source>
        <dbReference type="Proteomes" id="UP000612055"/>
    </source>
</evidence>
<evidence type="ECO:0000256" key="3">
    <source>
        <dbReference type="ARBA" id="ARBA00022840"/>
    </source>
</evidence>
<dbReference type="GO" id="GO:0000226">
    <property type="term" value="P:microtubule cytoskeleton organization"/>
    <property type="evidence" value="ECO:0007669"/>
    <property type="project" value="TreeGrafter"/>
</dbReference>
<keyword evidence="1" id="KW-0436">Ligase</keyword>
<evidence type="ECO:0000256" key="2">
    <source>
        <dbReference type="ARBA" id="ARBA00022741"/>
    </source>
</evidence>
<feature type="region of interest" description="Disordered" evidence="6">
    <location>
        <begin position="268"/>
        <end position="371"/>
    </location>
</feature>
<evidence type="ECO:0000256" key="1">
    <source>
        <dbReference type="ARBA" id="ARBA00022598"/>
    </source>
</evidence>
<feature type="compositionally biased region" description="Low complexity" evidence="6">
    <location>
        <begin position="520"/>
        <end position="552"/>
    </location>
</feature>
<feature type="compositionally biased region" description="Gly residues" evidence="6">
    <location>
        <begin position="599"/>
        <end position="617"/>
    </location>
</feature>
<feature type="signal peptide" evidence="7">
    <location>
        <begin position="1"/>
        <end position="25"/>
    </location>
</feature>
<evidence type="ECO:0000256" key="6">
    <source>
        <dbReference type="SAM" id="MobiDB-lite"/>
    </source>
</evidence>
<dbReference type="PANTHER" id="PTHR12241:SF145">
    <property type="entry name" value="TUBULIN POLYGLUTAMYLASE TTLL5"/>
    <property type="match status" value="1"/>
</dbReference>
<feature type="compositionally biased region" description="Low complexity" evidence="6">
    <location>
        <begin position="499"/>
        <end position="508"/>
    </location>
</feature>
<feature type="compositionally biased region" description="Gly residues" evidence="6">
    <location>
        <begin position="509"/>
        <end position="519"/>
    </location>
</feature>
<dbReference type="GO" id="GO:0005524">
    <property type="term" value="F:ATP binding"/>
    <property type="evidence" value="ECO:0007669"/>
    <property type="project" value="UniProtKB-KW"/>
</dbReference>
<evidence type="ECO:0000313" key="8">
    <source>
        <dbReference type="EMBL" id="KAG2498580.1"/>
    </source>
</evidence>
<keyword evidence="7" id="KW-0732">Signal</keyword>
<name>A0A836C3A7_9CHLO</name>
<evidence type="ECO:0000256" key="4">
    <source>
        <dbReference type="ARBA" id="ARBA00041448"/>
    </source>
</evidence>
<keyword evidence="9" id="KW-1185">Reference proteome</keyword>
<feature type="region of interest" description="Disordered" evidence="6">
    <location>
        <begin position="875"/>
        <end position="905"/>
    </location>
</feature>
<comment type="catalytic activity">
    <reaction evidence="5">
        <text>L-glutamyl-[protein] + L-glutamate + ATP = gamma-L-glutamyl-L-glutamyl-[protein] + ADP + phosphate + H(+)</text>
        <dbReference type="Rhea" id="RHEA:60144"/>
        <dbReference type="Rhea" id="RHEA-COMP:10208"/>
        <dbReference type="Rhea" id="RHEA-COMP:15517"/>
        <dbReference type="ChEBI" id="CHEBI:15378"/>
        <dbReference type="ChEBI" id="CHEBI:29973"/>
        <dbReference type="ChEBI" id="CHEBI:29985"/>
        <dbReference type="ChEBI" id="CHEBI:30616"/>
        <dbReference type="ChEBI" id="CHEBI:43474"/>
        <dbReference type="ChEBI" id="CHEBI:143622"/>
        <dbReference type="ChEBI" id="CHEBI:456216"/>
    </reaction>
    <physiologicalReaction direction="left-to-right" evidence="5">
        <dbReference type="Rhea" id="RHEA:60145"/>
    </physiologicalReaction>
</comment>
<feature type="compositionally biased region" description="Low complexity" evidence="6">
    <location>
        <begin position="359"/>
        <end position="371"/>
    </location>
</feature>
<feature type="region of interest" description="Disordered" evidence="6">
    <location>
        <begin position="489"/>
        <end position="553"/>
    </location>
</feature>
<dbReference type="GO" id="GO:0070740">
    <property type="term" value="F:tubulin-glutamic acid ligase activity"/>
    <property type="evidence" value="ECO:0007669"/>
    <property type="project" value="TreeGrafter"/>
</dbReference>
<gene>
    <name evidence="8" type="ORF">HYH03_003331</name>
</gene>
<feature type="chain" id="PRO_5032677827" description="Tubulin--tyrosine ligase-like protein 5" evidence="7">
    <location>
        <begin position="26"/>
        <end position="1145"/>
    </location>
</feature>
<dbReference type="GO" id="GO:0036064">
    <property type="term" value="C:ciliary basal body"/>
    <property type="evidence" value="ECO:0007669"/>
    <property type="project" value="TreeGrafter"/>
</dbReference>
<dbReference type="InterPro" id="IPR004344">
    <property type="entry name" value="TTL/TTLL_fam"/>
</dbReference>
<keyword evidence="2" id="KW-0547">Nucleotide-binding</keyword>
<dbReference type="Proteomes" id="UP000612055">
    <property type="component" value="Unassembled WGS sequence"/>
</dbReference>
<protein>
    <recommendedName>
        <fullName evidence="4">Tubulin--tyrosine ligase-like protein 5</fullName>
    </recommendedName>
</protein>
<dbReference type="Pfam" id="PF03133">
    <property type="entry name" value="TTL"/>
    <property type="match status" value="2"/>
</dbReference>
<feature type="compositionally biased region" description="Low complexity" evidence="6">
    <location>
        <begin position="834"/>
        <end position="853"/>
    </location>
</feature>
<dbReference type="PANTHER" id="PTHR12241">
    <property type="entry name" value="TUBULIN POLYGLUTAMYLASE"/>
    <property type="match status" value="1"/>
</dbReference>
<dbReference type="PROSITE" id="PS51221">
    <property type="entry name" value="TTL"/>
    <property type="match status" value="1"/>
</dbReference>
<comment type="caution">
    <text evidence="8">The sequence shown here is derived from an EMBL/GenBank/DDBJ whole genome shotgun (WGS) entry which is preliminary data.</text>
</comment>
<dbReference type="SUPFAM" id="SSF56059">
    <property type="entry name" value="Glutathione synthetase ATP-binding domain-like"/>
    <property type="match status" value="1"/>
</dbReference>
<dbReference type="Gene3D" id="3.30.470.20">
    <property type="entry name" value="ATP-grasp fold, B domain"/>
    <property type="match status" value="2"/>
</dbReference>
<sequence length="1145" mass="115866">MTAATAFRLTLLVAVLSDLSVIALGSNDGAAQAAQPAQNSSRAVRVWLDSVFFSEGELQILKDIADNSSGRLAVAGETRTSFLSVKGAYVPQQWDLYWTVRRACHTVLSAIAPPKRVNCVPGVEAVAYKQPLVRTMQEAYGEAAFDFIPRSYQLPSQYWVWRSWTLTTHSPSDLPWVLKANEHRGRGVRVMRQRQAQRQALQGNSGAVAAGEAETVQKGYVLVQSYVRHQFLYESRPNYLRLWVVVTSVRPLRAYLFRGGVLVFGDRVRAPGGGDPAETRASAAARARRRRGGGAGSGAAGAARDDDGGGRRRQLLPKGPDTPGSADSALEQPELDEVRPLDAHDRQQGVGRTARQLHQAAQGAGAAQASGAATQGAKPAYEMHQVNYWTIEGEKLPPWTLDQLRSHAAAALPSDPGAFDRGWAHARKAVGMVLAAASRRMRTAARGLSALEGCGFEVLGVDFLLNATFHPTLVEVNALPSLARLRTAPGDPARDADAKLAAAEAGSGTRSGSGSGSGSGATATGASAVAGAGATGAGQTSGAAAEGPAEGEVVSPERAAAYAAFDREKERFLEHAIRLVGLPLGPPPVRANNTSAGAAPGGAGGGGAGAGGAGAGPGAAAAPTVGGVLRSMAALLRPPNNDTADLQAFLKTHLPSDFAAAAAAVKAVRHLLCPVPKSWGPAPDWPVLPTAAATTKAGAAGGAAATTAAAAGAAGSGRRLTAAELPVGLAAVAAAAAQPFDWGVAAASAVSSAGGGGGGKRWGGDVLARSRGPWDLERKVPLGQVPRRRLLEAHSGGASTGEEGQGTKSLRQGKTHRAGRAAKGRGAGPGSGVGRQAAAGMQARGQPADSAAEDAAASAAAGVLDEVRRRRSAAAGAVGAGATAAGEEPVRPPWRKRSTEAEAAAAAAGGSGRMLLQAMTAATAATLAAAAAPKSECRKRCFEWEPLHALADTVYELEQDLDFDPIFPQPAALELNSAALAAVRSLAAAVTGPGAAAGDAGGGGAAAGAGANGSGGRMQQLQTGLGFVRESITAVNMDLVRSMKYMTTTPYVLATARLPYSRIDAVLAAFEAVRGRSPAGGLCPTAPSGAAADSKAGAEPLAPAAACAVRLLEAVLEEWCAGEAGKTEAGANPGGAGAAAAAQAA</sequence>
<reference evidence="8" key="1">
    <citation type="journal article" date="2020" name="bioRxiv">
        <title>Comparative genomics of Chlamydomonas.</title>
        <authorList>
            <person name="Craig R.J."/>
            <person name="Hasan A.R."/>
            <person name="Ness R.W."/>
            <person name="Keightley P.D."/>
        </authorList>
    </citation>
    <scope>NUCLEOTIDE SEQUENCE</scope>
    <source>
        <strain evidence="8">CCAP 11/70</strain>
    </source>
</reference>
<accession>A0A836C3A7</accession>
<feature type="region of interest" description="Disordered" evidence="6">
    <location>
        <begin position="591"/>
        <end position="621"/>
    </location>
</feature>